<gene>
    <name evidence="2" type="ORF">H1R13_29255</name>
</gene>
<reference evidence="2 3" key="1">
    <citation type="submission" date="2020-08" db="EMBL/GenBank/DDBJ databases">
        <title>Whole-Genome Sequence of French Clinical Streptomyces mexicanus Strain Q0842.</title>
        <authorList>
            <person name="Boxberger M."/>
            <person name="La Scola B."/>
        </authorList>
    </citation>
    <scope>NUCLEOTIDE SEQUENCE [LARGE SCALE GENOMIC DNA]</scope>
    <source>
        <strain evidence="2 3">Marseille-Q0842</strain>
    </source>
</reference>
<dbReference type="Proteomes" id="UP000517694">
    <property type="component" value="Unassembled WGS sequence"/>
</dbReference>
<comment type="caution">
    <text evidence="2">The sequence shown here is derived from an EMBL/GenBank/DDBJ whole genome shotgun (WGS) entry which is preliminary data.</text>
</comment>
<sequence>MVGRSGLTALRALVGVGHRHALRGGLPGHRRLRTLRRLTGHRRLHALGGLVGLRSRHTFSRLLDSLGLRVLRSLPGLGSLLLLPRLRVGEDGRATRRLPGPGSRDDALRGLALHHRGGDGLRRLGGLVRLGGRRRGDPTGVRRFGPALGRLPGAVGALRPAVGPGCRSVRRGLPGLGVRRERAAVGRLPVGRGGPGLRLRTLRGLRVVRGTRLGGEPGHGGLSRTDLLAPALLAPGGHGTGFLGCHRYGIGLLGTGLPRTGRRGTGHSATGHSGTGTSHTGSGSGTGRLGVRL</sequence>
<dbReference type="EMBL" id="JACMHY010000015">
    <property type="protein sequence ID" value="MBC2868910.1"/>
    <property type="molecule type" value="Genomic_DNA"/>
</dbReference>
<accession>A0A7X1I5Z1</accession>
<protein>
    <submittedName>
        <fullName evidence="2">Uncharacterized protein</fullName>
    </submittedName>
</protein>
<name>A0A7X1I5Z1_9ACTN</name>
<keyword evidence="3" id="KW-1185">Reference proteome</keyword>
<feature type="compositionally biased region" description="Low complexity" evidence="1">
    <location>
        <begin position="266"/>
        <end position="281"/>
    </location>
</feature>
<evidence type="ECO:0000256" key="1">
    <source>
        <dbReference type="SAM" id="MobiDB-lite"/>
    </source>
</evidence>
<organism evidence="2 3">
    <name type="scientific">Streptomyces mexicanus</name>
    <dbReference type="NCBI Taxonomy" id="178566"/>
    <lineage>
        <taxon>Bacteria</taxon>
        <taxon>Bacillati</taxon>
        <taxon>Actinomycetota</taxon>
        <taxon>Actinomycetes</taxon>
        <taxon>Kitasatosporales</taxon>
        <taxon>Streptomycetaceae</taxon>
        <taxon>Streptomyces</taxon>
    </lineage>
</organism>
<feature type="region of interest" description="Disordered" evidence="1">
    <location>
        <begin position="259"/>
        <end position="293"/>
    </location>
</feature>
<dbReference type="AlphaFoldDB" id="A0A7X1I5Z1"/>
<evidence type="ECO:0000313" key="3">
    <source>
        <dbReference type="Proteomes" id="UP000517694"/>
    </source>
</evidence>
<proteinExistence type="predicted"/>
<evidence type="ECO:0000313" key="2">
    <source>
        <dbReference type="EMBL" id="MBC2868910.1"/>
    </source>
</evidence>
<dbReference type="RefSeq" id="WP_185948197.1">
    <property type="nucleotide sequence ID" value="NZ_JACMHY010000015.1"/>
</dbReference>
<feature type="compositionally biased region" description="Gly residues" evidence="1">
    <location>
        <begin position="282"/>
        <end position="293"/>
    </location>
</feature>